<keyword evidence="4 7" id="KW-0472">Membrane</keyword>
<keyword evidence="3 7" id="KW-1133">Transmembrane helix</keyword>
<feature type="compositionally biased region" description="Basic and acidic residues" evidence="6">
    <location>
        <begin position="193"/>
        <end position="208"/>
    </location>
</feature>
<evidence type="ECO:0000256" key="1">
    <source>
        <dbReference type="ARBA" id="ARBA00004167"/>
    </source>
</evidence>
<dbReference type="SMART" id="SM00568">
    <property type="entry name" value="GRAM"/>
    <property type="match status" value="1"/>
</dbReference>
<proteinExistence type="predicted"/>
<dbReference type="Proteomes" id="UP000325081">
    <property type="component" value="Unassembled WGS sequence"/>
</dbReference>
<feature type="region of interest" description="Disordered" evidence="6">
    <location>
        <begin position="234"/>
        <end position="256"/>
    </location>
</feature>
<dbReference type="PROSITE" id="PS51778">
    <property type="entry name" value="VAST"/>
    <property type="match status" value="1"/>
</dbReference>
<feature type="compositionally biased region" description="Polar residues" evidence="6">
    <location>
        <begin position="166"/>
        <end position="176"/>
    </location>
</feature>
<dbReference type="Gene3D" id="2.30.29.30">
    <property type="entry name" value="Pleckstrin-homology domain (PH domain)/Phosphotyrosine-binding domain (PTB)"/>
    <property type="match status" value="1"/>
</dbReference>
<sequence length="583" mass="65783">MAAVVSENMVDPTPPISQSMDSSTSPRRSSDDSPSGSPTRGSTDPSVVSTPSPSRQLDLQSQPLSRVEEYRQLFRLPSDEVLIQDFNCALQDNFLLQGHMYLFVHYICFYSNLFGFETKYFFTSFLFRDEAFKLINEGWVQHSNGSHENTDQQNYNVQLHEPKSGIRSQENGSSTVEESDSSRQSIDDSDIIESDKNDPMLEESRNVGDGEPEIVSTASVVEITQEVIPEATSTLKCSPPENSSAWEPEDTDAPGVHEGYTKVAESRFPVIFRMDHSSLLLSLIDFKCTPWQPHGKDGHTREVQNSVAVKKFRNTEFTETGKFQLPLEISNLTMINFADVLLFTVVLLVSHLVIDTSQEISDVPYGDYFRVEGHWDVEEEGNEQRPGCILRVYTNVAFSKKTFLKGGSASNSVPNKQVQLENQESTQLQRVEYQSSDVRTSEIIPEVPIRNLINEIPQPNVSNATSGSLLRDVMTKAFASFKHQNTSSLLLIISIAVILLLMQMSILVLLSRPQRILVVPPQGDFGHRTSENGREAMALLNKQIMYLKEELHFVETMLDKMQNEHSQLMAKLKDLELFRNQRL</sequence>
<dbReference type="InterPro" id="IPR004182">
    <property type="entry name" value="GRAM"/>
</dbReference>
<keyword evidence="5" id="KW-0175">Coiled coil</keyword>
<dbReference type="EMBL" id="BKCP01008515">
    <property type="protein sequence ID" value="GER49378.1"/>
    <property type="molecule type" value="Genomic_DNA"/>
</dbReference>
<comment type="subcellular location">
    <subcellularLocation>
        <location evidence="1">Membrane</location>
        <topology evidence="1">Single-pass membrane protein</topology>
    </subcellularLocation>
</comment>
<evidence type="ECO:0000256" key="7">
    <source>
        <dbReference type="SAM" id="Phobius"/>
    </source>
</evidence>
<keyword evidence="10" id="KW-1185">Reference proteome</keyword>
<feature type="region of interest" description="Disordered" evidence="6">
    <location>
        <begin position="162"/>
        <end position="213"/>
    </location>
</feature>
<feature type="region of interest" description="Disordered" evidence="6">
    <location>
        <begin position="1"/>
        <end position="63"/>
    </location>
</feature>
<feature type="transmembrane region" description="Helical" evidence="7">
    <location>
        <begin position="489"/>
        <end position="510"/>
    </location>
</feature>
<dbReference type="PANTHER" id="PTHR47666:SF1">
    <property type="entry name" value="PROTEIN VASCULAR ASSOCIATED DEATH 1, CHLOROPLASTIC"/>
    <property type="match status" value="1"/>
</dbReference>
<dbReference type="InterPro" id="IPR011993">
    <property type="entry name" value="PH-like_dom_sf"/>
</dbReference>
<feature type="compositionally biased region" description="Polar residues" evidence="6">
    <location>
        <begin position="234"/>
        <end position="245"/>
    </location>
</feature>
<gene>
    <name evidence="9" type="ORF">STAS_26605</name>
</gene>
<evidence type="ECO:0000256" key="2">
    <source>
        <dbReference type="ARBA" id="ARBA00022692"/>
    </source>
</evidence>
<dbReference type="Pfam" id="PF02893">
    <property type="entry name" value="GRAM"/>
    <property type="match status" value="1"/>
</dbReference>
<dbReference type="InterPro" id="IPR031968">
    <property type="entry name" value="VASt"/>
</dbReference>
<comment type="caution">
    <text evidence="9">The sequence shown here is derived from an EMBL/GenBank/DDBJ whole genome shotgun (WGS) entry which is preliminary data.</text>
</comment>
<feature type="domain" description="VASt" evidence="8">
    <location>
        <begin position="226"/>
        <end position="422"/>
    </location>
</feature>
<evidence type="ECO:0000256" key="4">
    <source>
        <dbReference type="ARBA" id="ARBA00023136"/>
    </source>
</evidence>
<feature type="coiled-coil region" evidence="5">
    <location>
        <begin position="544"/>
        <end position="578"/>
    </location>
</feature>
<dbReference type="GO" id="GO:0043069">
    <property type="term" value="P:negative regulation of programmed cell death"/>
    <property type="evidence" value="ECO:0007669"/>
    <property type="project" value="TreeGrafter"/>
</dbReference>
<dbReference type="AlphaFoldDB" id="A0A5A7QWN9"/>
<evidence type="ECO:0000313" key="9">
    <source>
        <dbReference type="EMBL" id="GER49378.1"/>
    </source>
</evidence>
<dbReference type="OrthoDB" id="2162691at2759"/>
<dbReference type="GO" id="GO:0016020">
    <property type="term" value="C:membrane"/>
    <property type="evidence" value="ECO:0007669"/>
    <property type="project" value="UniProtKB-SubCell"/>
</dbReference>
<evidence type="ECO:0000256" key="6">
    <source>
        <dbReference type="SAM" id="MobiDB-lite"/>
    </source>
</evidence>
<evidence type="ECO:0000256" key="5">
    <source>
        <dbReference type="SAM" id="Coils"/>
    </source>
</evidence>
<dbReference type="Pfam" id="PF16016">
    <property type="entry name" value="VASt"/>
    <property type="match status" value="1"/>
</dbReference>
<evidence type="ECO:0000313" key="10">
    <source>
        <dbReference type="Proteomes" id="UP000325081"/>
    </source>
</evidence>
<name>A0A5A7QWN9_STRAF</name>
<accession>A0A5A7QWN9</accession>
<evidence type="ECO:0000259" key="8">
    <source>
        <dbReference type="PROSITE" id="PS51778"/>
    </source>
</evidence>
<protein>
    <submittedName>
        <fullName evidence="9">GRAM domain family protein</fullName>
    </submittedName>
</protein>
<keyword evidence="2 7" id="KW-0812">Transmembrane</keyword>
<feature type="compositionally biased region" description="Low complexity" evidence="6">
    <location>
        <begin position="21"/>
        <end position="54"/>
    </location>
</feature>
<dbReference type="PANTHER" id="PTHR47666">
    <property type="entry name" value="PROTEIN VASCULAR ASSOCIATED DEATH 1, CHLOROPLASTIC"/>
    <property type="match status" value="1"/>
</dbReference>
<evidence type="ECO:0000256" key="3">
    <source>
        <dbReference type="ARBA" id="ARBA00022989"/>
    </source>
</evidence>
<organism evidence="9 10">
    <name type="scientific">Striga asiatica</name>
    <name type="common">Asiatic witchweed</name>
    <name type="synonym">Buchnera asiatica</name>
    <dbReference type="NCBI Taxonomy" id="4170"/>
    <lineage>
        <taxon>Eukaryota</taxon>
        <taxon>Viridiplantae</taxon>
        <taxon>Streptophyta</taxon>
        <taxon>Embryophyta</taxon>
        <taxon>Tracheophyta</taxon>
        <taxon>Spermatophyta</taxon>
        <taxon>Magnoliopsida</taxon>
        <taxon>eudicotyledons</taxon>
        <taxon>Gunneridae</taxon>
        <taxon>Pentapetalae</taxon>
        <taxon>asterids</taxon>
        <taxon>lamiids</taxon>
        <taxon>Lamiales</taxon>
        <taxon>Orobanchaceae</taxon>
        <taxon>Buchnereae</taxon>
        <taxon>Striga</taxon>
    </lineage>
</organism>
<reference evidence="10" key="1">
    <citation type="journal article" date="2019" name="Curr. Biol.">
        <title>Genome Sequence of Striga asiatica Provides Insight into the Evolution of Plant Parasitism.</title>
        <authorList>
            <person name="Yoshida S."/>
            <person name="Kim S."/>
            <person name="Wafula E.K."/>
            <person name="Tanskanen J."/>
            <person name="Kim Y.M."/>
            <person name="Honaas L."/>
            <person name="Yang Z."/>
            <person name="Spallek T."/>
            <person name="Conn C.E."/>
            <person name="Ichihashi Y."/>
            <person name="Cheong K."/>
            <person name="Cui S."/>
            <person name="Der J.P."/>
            <person name="Gundlach H."/>
            <person name="Jiao Y."/>
            <person name="Hori C."/>
            <person name="Ishida J.K."/>
            <person name="Kasahara H."/>
            <person name="Kiba T."/>
            <person name="Kim M.S."/>
            <person name="Koo N."/>
            <person name="Laohavisit A."/>
            <person name="Lee Y.H."/>
            <person name="Lumba S."/>
            <person name="McCourt P."/>
            <person name="Mortimer J.C."/>
            <person name="Mutuku J.M."/>
            <person name="Nomura T."/>
            <person name="Sasaki-Sekimoto Y."/>
            <person name="Seto Y."/>
            <person name="Wang Y."/>
            <person name="Wakatake T."/>
            <person name="Sakakibara H."/>
            <person name="Demura T."/>
            <person name="Yamaguchi S."/>
            <person name="Yoneyama K."/>
            <person name="Manabe R.I."/>
            <person name="Nelson D.C."/>
            <person name="Schulman A.H."/>
            <person name="Timko M.P."/>
            <person name="dePamphilis C.W."/>
            <person name="Choi D."/>
            <person name="Shirasu K."/>
        </authorList>
    </citation>
    <scope>NUCLEOTIDE SEQUENCE [LARGE SCALE GENOMIC DNA]</scope>
    <source>
        <strain evidence="10">cv. UVA1</strain>
    </source>
</reference>